<accession>A0A2C9JQP1</accession>
<dbReference type="GO" id="GO:0007423">
    <property type="term" value="P:sensory organ development"/>
    <property type="evidence" value="ECO:0007669"/>
    <property type="project" value="TreeGrafter"/>
</dbReference>
<dbReference type="GO" id="GO:0046983">
    <property type="term" value="F:protein dimerization activity"/>
    <property type="evidence" value="ECO:0007669"/>
    <property type="project" value="InterPro"/>
</dbReference>
<dbReference type="GO" id="GO:0005634">
    <property type="term" value="C:nucleus"/>
    <property type="evidence" value="ECO:0007669"/>
    <property type="project" value="UniProtKB-SubCell"/>
</dbReference>
<dbReference type="VEuPathDB" id="VectorBase:BGLB006462"/>
<dbReference type="SUPFAM" id="SSF47459">
    <property type="entry name" value="HLH, helix-loop-helix DNA-binding domain"/>
    <property type="match status" value="1"/>
</dbReference>
<evidence type="ECO:0000256" key="1">
    <source>
        <dbReference type="ARBA" id="ARBA00004123"/>
    </source>
</evidence>
<dbReference type="EnsemblMetazoa" id="BGLB006462-RB">
    <property type="protein sequence ID" value="BGLB006462-PB"/>
    <property type="gene ID" value="BGLB006462"/>
</dbReference>
<keyword evidence="2" id="KW-0217">Developmental protein</keyword>
<dbReference type="GO" id="GO:0000981">
    <property type="term" value="F:DNA-binding transcription factor activity, RNA polymerase II-specific"/>
    <property type="evidence" value="ECO:0007669"/>
    <property type="project" value="TreeGrafter"/>
</dbReference>
<evidence type="ECO:0000256" key="3">
    <source>
        <dbReference type="ARBA" id="ARBA00022782"/>
    </source>
</evidence>
<dbReference type="GO" id="GO:0070888">
    <property type="term" value="F:E-box binding"/>
    <property type="evidence" value="ECO:0007669"/>
    <property type="project" value="TreeGrafter"/>
</dbReference>
<dbReference type="InterPro" id="IPR011598">
    <property type="entry name" value="bHLH_dom"/>
</dbReference>
<dbReference type="CDD" id="cd19715">
    <property type="entry name" value="bHLH_TS_amos_like"/>
    <property type="match status" value="1"/>
</dbReference>
<evidence type="ECO:0000259" key="6">
    <source>
        <dbReference type="PROSITE" id="PS50888"/>
    </source>
</evidence>
<dbReference type="VEuPathDB" id="VectorBase:BGLAX_051880"/>
<evidence type="ECO:0000313" key="8">
    <source>
        <dbReference type="Proteomes" id="UP000076420"/>
    </source>
</evidence>
<dbReference type="SMART" id="SM00353">
    <property type="entry name" value="HLH"/>
    <property type="match status" value="1"/>
</dbReference>
<keyword evidence="5" id="KW-0539">Nucleus</keyword>
<dbReference type="InterPro" id="IPR050359">
    <property type="entry name" value="bHLH_transcription_factors"/>
</dbReference>
<dbReference type="PROSITE" id="PS50888">
    <property type="entry name" value="BHLH"/>
    <property type="match status" value="1"/>
</dbReference>
<organism evidence="7 8">
    <name type="scientific">Biomphalaria glabrata</name>
    <name type="common">Bloodfluke planorb</name>
    <name type="synonym">Freshwater snail</name>
    <dbReference type="NCBI Taxonomy" id="6526"/>
    <lineage>
        <taxon>Eukaryota</taxon>
        <taxon>Metazoa</taxon>
        <taxon>Spiralia</taxon>
        <taxon>Lophotrochozoa</taxon>
        <taxon>Mollusca</taxon>
        <taxon>Gastropoda</taxon>
        <taxon>Heterobranchia</taxon>
        <taxon>Euthyneura</taxon>
        <taxon>Panpulmonata</taxon>
        <taxon>Hygrophila</taxon>
        <taxon>Lymnaeoidea</taxon>
        <taxon>Planorbidae</taxon>
        <taxon>Biomphalaria</taxon>
    </lineage>
</organism>
<keyword evidence="4" id="KW-0524">Neurogenesis</keyword>
<dbReference type="PANTHER" id="PTHR19290:SF162">
    <property type="entry name" value="TRANSCRIPTION FACTOR ATOH7"/>
    <property type="match status" value="1"/>
</dbReference>
<feature type="domain" description="BHLH" evidence="6">
    <location>
        <begin position="176"/>
        <end position="228"/>
    </location>
</feature>
<dbReference type="KEGG" id="bgt:106063952"/>
<dbReference type="PANTHER" id="PTHR19290">
    <property type="entry name" value="BASIC HELIX-LOOP-HELIX PROTEIN NEUROGENIN-RELATED"/>
    <property type="match status" value="1"/>
</dbReference>
<protein>
    <recommendedName>
        <fullName evidence="6">BHLH domain-containing protein</fullName>
    </recommendedName>
</protein>
<dbReference type="InterPro" id="IPR036638">
    <property type="entry name" value="HLH_DNA-bd_sf"/>
</dbReference>
<sequence length="234" mass="26300">MVQQGGKSNERKRRRDSLRDVQSYIKGESFFRVVPQIKFKCKQNSSQVFHKTVFSDDFAENASTKILAQSGGTNAGMSGHYLTGENERWTEVNKTSFLNLPTNNKSDVESLPTLNETVCKMHSSTNCPENSFVSSGILTDKEVYLGFLPFCSGLEYHQDSDGGSSSVEVTGDVVVKRRSNANARERRRMQSMNAAFDRLRDVIPSYGGNRKLSKYETLQMAQSYINALEDVLKH</sequence>
<evidence type="ECO:0000256" key="5">
    <source>
        <dbReference type="ARBA" id="ARBA00023242"/>
    </source>
</evidence>
<dbReference type="Pfam" id="PF00010">
    <property type="entry name" value="HLH"/>
    <property type="match status" value="1"/>
</dbReference>
<dbReference type="OrthoDB" id="6161578at2759"/>
<evidence type="ECO:0000256" key="2">
    <source>
        <dbReference type="ARBA" id="ARBA00022473"/>
    </source>
</evidence>
<dbReference type="Proteomes" id="UP000076420">
    <property type="component" value="Unassembled WGS sequence"/>
</dbReference>
<reference evidence="7" key="1">
    <citation type="submission" date="2020-05" db="UniProtKB">
        <authorList>
            <consortium name="EnsemblMetazoa"/>
        </authorList>
    </citation>
    <scope>IDENTIFICATION</scope>
    <source>
        <strain evidence="7">BB02</strain>
    </source>
</reference>
<dbReference type="GO" id="GO:0045944">
    <property type="term" value="P:positive regulation of transcription by RNA polymerase II"/>
    <property type="evidence" value="ECO:0007669"/>
    <property type="project" value="TreeGrafter"/>
</dbReference>
<dbReference type="RefSeq" id="XP_013077897.2">
    <property type="nucleotide sequence ID" value="XM_013222443.2"/>
</dbReference>
<gene>
    <name evidence="7" type="primary">106063952</name>
</gene>
<name>A0A2C9JQP1_BIOGL</name>
<dbReference type="STRING" id="6526.A0A2C9JQP1"/>
<evidence type="ECO:0000313" key="7">
    <source>
        <dbReference type="EnsemblMetazoa" id="BGLB006462-PB"/>
    </source>
</evidence>
<evidence type="ECO:0000256" key="4">
    <source>
        <dbReference type="ARBA" id="ARBA00022902"/>
    </source>
</evidence>
<dbReference type="Gene3D" id="4.10.280.10">
    <property type="entry name" value="Helix-loop-helix DNA-binding domain"/>
    <property type="match status" value="1"/>
</dbReference>
<keyword evidence="3" id="KW-0221">Differentiation</keyword>
<comment type="subcellular location">
    <subcellularLocation>
        <location evidence="1">Nucleus</location>
    </subcellularLocation>
</comment>
<dbReference type="GO" id="GO:0061564">
    <property type="term" value="P:axon development"/>
    <property type="evidence" value="ECO:0007669"/>
    <property type="project" value="TreeGrafter"/>
</dbReference>
<proteinExistence type="predicted"/>
<dbReference type="AlphaFoldDB" id="A0A2C9JQP1"/>